<reference evidence="1" key="1">
    <citation type="journal article" date="2020" name="Fungal Divers.">
        <title>Resolving the Mortierellaceae phylogeny through synthesis of multi-gene phylogenetics and phylogenomics.</title>
        <authorList>
            <person name="Vandepol N."/>
            <person name="Liber J."/>
            <person name="Desiro A."/>
            <person name="Na H."/>
            <person name="Kennedy M."/>
            <person name="Barry K."/>
            <person name="Grigoriev I.V."/>
            <person name="Miller A.N."/>
            <person name="O'Donnell K."/>
            <person name="Stajich J.E."/>
            <person name="Bonito G."/>
        </authorList>
    </citation>
    <scope>NUCLEOTIDE SEQUENCE</scope>
    <source>
        <strain evidence="1">KOD1015</strain>
    </source>
</reference>
<name>A0A9P6FPD1_9FUNG</name>
<accession>A0A9P6FPD1</accession>
<dbReference type="Proteomes" id="UP000780801">
    <property type="component" value="Unassembled WGS sequence"/>
</dbReference>
<proteinExistence type="predicted"/>
<gene>
    <name evidence="1" type="ORF">BGW38_004786</name>
</gene>
<dbReference type="EMBL" id="JAABOA010003046">
    <property type="protein sequence ID" value="KAF9579103.1"/>
    <property type="molecule type" value="Genomic_DNA"/>
</dbReference>
<protein>
    <submittedName>
        <fullName evidence="1">Uncharacterized protein</fullName>
    </submittedName>
</protein>
<organism evidence="1 2">
    <name type="scientific">Lunasporangiospora selenospora</name>
    <dbReference type="NCBI Taxonomy" id="979761"/>
    <lineage>
        <taxon>Eukaryota</taxon>
        <taxon>Fungi</taxon>
        <taxon>Fungi incertae sedis</taxon>
        <taxon>Mucoromycota</taxon>
        <taxon>Mortierellomycotina</taxon>
        <taxon>Mortierellomycetes</taxon>
        <taxon>Mortierellales</taxon>
        <taxon>Mortierellaceae</taxon>
        <taxon>Lunasporangiospora</taxon>
    </lineage>
</organism>
<comment type="caution">
    <text evidence="1">The sequence shown here is derived from an EMBL/GenBank/DDBJ whole genome shotgun (WGS) entry which is preliminary data.</text>
</comment>
<dbReference type="OrthoDB" id="2420447at2759"/>
<evidence type="ECO:0000313" key="1">
    <source>
        <dbReference type="EMBL" id="KAF9579103.1"/>
    </source>
</evidence>
<evidence type="ECO:0000313" key="2">
    <source>
        <dbReference type="Proteomes" id="UP000780801"/>
    </source>
</evidence>
<keyword evidence="2" id="KW-1185">Reference proteome</keyword>
<dbReference type="AlphaFoldDB" id="A0A9P6FPD1"/>
<sequence>MQRPLPYHEKAENIRLVMLGLELDKQAKTSDGETLREMWRRTLADLRICVAPSGSGKTATVIDLTSKHFVIYSVCSIASPPISPGFRDPNFIQLAKDIEDMYDAIIDRELGGFRDAVDIDSLVKRKAGERVEIEFLARQLLFLSLLNNNPDLEPRQFFLEQTSDGAASVIKQLVRKLKEYDNSTIGAMLDQVQSGIRRHLLPRQLGVVIALDEAQVAANNILPEKLISPSALAKNRTAIFDDKCQIQLEYRRGFLTTLSATLSNMQATLVILGTALSLQDADHVYSAVAKQTNDSRITDFPSFSKDEVSRMLSDLVDMDDCVIPEAKRRKLSGRARNRLTMPSSPENNKQAVLDNAIDKSIEHTLDGLRRGVRSILAIDKSGSMARLLSRMVLAYHLHGGKISFAGKDQADFVDKSLCKLRPHPDGIHMFMDEPMVIEAVEIELKASGKEPAFLEYLDQIFQIVTNFGLATTSKGDTFEPLVRRCLQRFNGYALVDLPFLQGVTLPAWCHNLTLQIDSVNTANRFGYTETGLRADLAFLKDCPSNQMLVAQFGTRPDGLWFFSDSHYAGSLAIKLYSDKVSKELLRSNETSSDVRGCFLSKDGTTVSKANGVIRQEFLASGTPANLKGVLRIHIELPGVSGGNPATYVKTDKVADTEDVMVHINLSNLDTFFYEGIPERLDDVVNLKKMIRLITSAQ</sequence>